<proteinExistence type="predicted"/>
<gene>
    <name evidence="2" type="ORF">HCR76_02025</name>
</gene>
<evidence type="ECO:0000313" key="2">
    <source>
        <dbReference type="EMBL" id="QPZ38903.1"/>
    </source>
</evidence>
<keyword evidence="1" id="KW-1133">Transmembrane helix</keyword>
<evidence type="ECO:0000256" key="1">
    <source>
        <dbReference type="SAM" id="Phobius"/>
    </source>
</evidence>
<reference evidence="2 3" key="1">
    <citation type="submission" date="2020-12" db="EMBL/GenBank/DDBJ databases">
        <title>Microbacterium sp. HY060.</title>
        <authorList>
            <person name="Zhou J."/>
        </authorList>
    </citation>
    <scope>NUCLEOTIDE SEQUENCE [LARGE SCALE GENOMIC DNA]</scope>
    <source>
        <strain evidence="2 3">HY60</strain>
    </source>
</reference>
<accession>A0ABX6YJB9</accession>
<keyword evidence="1" id="KW-0812">Transmembrane</keyword>
<keyword evidence="3" id="KW-1185">Reference proteome</keyword>
<dbReference type="RefSeq" id="WP_166985207.1">
    <property type="nucleotide sequence ID" value="NZ_CP061169.1"/>
</dbReference>
<keyword evidence="1" id="KW-0472">Membrane</keyword>
<organism evidence="2 3">
    <name type="scientific">Paramicrobacterium chengjingii</name>
    <dbReference type="NCBI Taxonomy" id="2769067"/>
    <lineage>
        <taxon>Bacteria</taxon>
        <taxon>Bacillati</taxon>
        <taxon>Actinomycetota</taxon>
        <taxon>Actinomycetes</taxon>
        <taxon>Micrococcales</taxon>
        <taxon>Microbacteriaceae</taxon>
        <taxon>Paramicrobacterium</taxon>
    </lineage>
</organism>
<dbReference type="EMBL" id="CP061169">
    <property type="protein sequence ID" value="QPZ38903.1"/>
    <property type="molecule type" value="Genomic_DNA"/>
</dbReference>
<sequence length="45" mass="4957">MTTNIEPTGHTADPAPSRWTGEKTAWWIVFGATTLGIILMLGLWN</sequence>
<feature type="transmembrane region" description="Helical" evidence="1">
    <location>
        <begin position="24"/>
        <end position="44"/>
    </location>
</feature>
<protein>
    <submittedName>
        <fullName evidence="2">Uncharacterized protein</fullName>
    </submittedName>
</protein>
<dbReference type="Proteomes" id="UP000662814">
    <property type="component" value="Chromosome"/>
</dbReference>
<evidence type="ECO:0000313" key="3">
    <source>
        <dbReference type="Proteomes" id="UP000662814"/>
    </source>
</evidence>
<name>A0ABX6YJB9_9MICO</name>